<sequence>MKKILHKANTRGHANHGWLNSYHTFSFANYYHPERMQFGVLRVINDDTVAGGQGFGTHPHENMEIISIPLEGELEHKDSLGNIARIKTGEIQVMSAGTGVYHSEYNKNKDKEVKFLQIWVIPNQQQVEPRYDQISIADISKENQFNQILSPNADDQGVWIHQDAWFHIGQFTNGNNQEYQLHSKTNGVYVFVIEGNAMIENQELIARDGMGIWDAEQISIQAGKGSTILLMEVPMNQ</sequence>
<dbReference type="CDD" id="cd02910">
    <property type="entry name" value="cupin_Yhhw_N"/>
    <property type="match status" value="1"/>
</dbReference>
<dbReference type="Proteomes" id="UP000732105">
    <property type="component" value="Unassembled WGS sequence"/>
</dbReference>
<dbReference type="PANTHER" id="PTHR43212">
    <property type="entry name" value="QUERCETIN 2,3-DIOXYGENASE"/>
    <property type="match status" value="1"/>
</dbReference>
<dbReference type="RefSeq" id="WP_171595622.1">
    <property type="nucleotide sequence ID" value="NZ_RZNH01000016.1"/>
</dbReference>
<dbReference type="Pfam" id="PF02678">
    <property type="entry name" value="Pirin"/>
    <property type="match status" value="1"/>
</dbReference>
<accession>A0ABX1WWG4</accession>
<dbReference type="Pfam" id="PF17954">
    <property type="entry name" value="Pirin_C_2"/>
    <property type="match status" value="1"/>
</dbReference>
<reference evidence="5 6" key="1">
    <citation type="submission" date="2018-12" db="EMBL/GenBank/DDBJ databases">
        <title>Marinifilum JC070 sp. nov., a marine bacterium isolated from Yongle Blue Hole in the South China Sea.</title>
        <authorList>
            <person name="Fu T."/>
        </authorList>
    </citation>
    <scope>NUCLEOTIDE SEQUENCE [LARGE SCALE GENOMIC DNA]</scope>
    <source>
        <strain evidence="5 6">JC070</strain>
    </source>
</reference>
<keyword evidence="6" id="KW-1185">Reference proteome</keyword>
<evidence type="ECO:0000313" key="5">
    <source>
        <dbReference type="EMBL" id="NOU60336.1"/>
    </source>
</evidence>
<comment type="caution">
    <text evidence="5">The sequence shown here is derived from an EMBL/GenBank/DDBJ whole genome shotgun (WGS) entry which is preliminary data.</text>
</comment>
<name>A0ABX1WWG4_9BACT</name>
<dbReference type="InterPro" id="IPR012093">
    <property type="entry name" value="Pirin"/>
</dbReference>
<dbReference type="InterPro" id="IPR011051">
    <property type="entry name" value="RmlC_Cupin_sf"/>
</dbReference>
<organism evidence="5 6">
    <name type="scientific">Marinifilum caeruleilacunae</name>
    <dbReference type="NCBI Taxonomy" id="2499076"/>
    <lineage>
        <taxon>Bacteria</taxon>
        <taxon>Pseudomonadati</taxon>
        <taxon>Bacteroidota</taxon>
        <taxon>Bacteroidia</taxon>
        <taxon>Marinilabiliales</taxon>
        <taxon>Marinifilaceae</taxon>
    </lineage>
</organism>
<protein>
    <submittedName>
        <fullName evidence="5">Pirin family protein</fullName>
    </submittedName>
</protein>
<dbReference type="InterPro" id="IPR041602">
    <property type="entry name" value="Quercetinase_C"/>
</dbReference>
<dbReference type="PANTHER" id="PTHR43212:SF3">
    <property type="entry name" value="QUERCETIN 2,3-DIOXYGENASE"/>
    <property type="match status" value="1"/>
</dbReference>
<evidence type="ECO:0000313" key="6">
    <source>
        <dbReference type="Proteomes" id="UP000732105"/>
    </source>
</evidence>
<dbReference type="SUPFAM" id="SSF51182">
    <property type="entry name" value="RmlC-like cupins"/>
    <property type="match status" value="1"/>
</dbReference>
<evidence type="ECO:0000259" key="3">
    <source>
        <dbReference type="Pfam" id="PF02678"/>
    </source>
</evidence>
<evidence type="ECO:0000259" key="4">
    <source>
        <dbReference type="Pfam" id="PF17954"/>
    </source>
</evidence>
<feature type="domain" description="Quercetin 2,3-dioxygenase C-terminal cupin" evidence="4">
    <location>
        <begin position="148"/>
        <end position="233"/>
    </location>
</feature>
<comment type="similarity">
    <text evidence="1 2">Belongs to the pirin family.</text>
</comment>
<dbReference type="PIRSF" id="PIRSF006232">
    <property type="entry name" value="Pirin"/>
    <property type="match status" value="1"/>
</dbReference>
<gene>
    <name evidence="5" type="ORF">ELS83_10930</name>
</gene>
<dbReference type="EMBL" id="RZNH01000016">
    <property type="protein sequence ID" value="NOU60336.1"/>
    <property type="molecule type" value="Genomic_DNA"/>
</dbReference>
<evidence type="ECO:0000256" key="1">
    <source>
        <dbReference type="ARBA" id="ARBA00008416"/>
    </source>
</evidence>
<feature type="domain" description="Pirin N-terminal" evidence="3">
    <location>
        <begin position="11"/>
        <end position="120"/>
    </location>
</feature>
<dbReference type="InterPro" id="IPR003829">
    <property type="entry name" value="Pirin_N_dom"/>
</dbReference>
<proteinExistence type="inferred from homology"/>
<evidence type="ECO:0000256" key="2">
    <source>
        <dbReference type="RuleBase" id="RU003457"/>
    </source>
</evidence>
<dbReference type="InterPro" id="IPR014710">
    <property type="entry name" value="RmlC-like_jellyroll"/>
</dbReference>
<dbReference type="Gene3D" id="2.60.120.10">
    <property type="entry name" value="Jelly Rolls"/>
    <property type="match status" value="2"/>
</dbReference>